<dbReference type="Proteomes" id="UP000811619">
    <property type="component" value="Unassembled WGS sequence"/>
</dbReference>
<proteinExistence type="predicted"/>
<reference evidence="8" key="1">
    <citation type="journal article" date="2020" name="bioRxiv">
        <title>Whole genome comparisons of ergot fungi reveals the divergence and evolution of species within the genus Claviceps are the result of varying mechanisms driving genome evolution and host range expansion.</title>
        <authorList>
            <person name="Wyka S.A."/>
            <person name="Mondo S.J."/>
            <person name="Liu M."/>
            <person name="Dettman J."/>
            <person name="Nalam V."/>
            <person name="Broders K.D."/>
        </authorList>
    </citation>
    <scope>NUCLEOTIDE SEQUENCE</scope>
    <source>
        <strain evidence="8">CCC 489</strain>
    </source>
</reference>
<dbReference type="EMBL" id="SRPY01000159">
    <property type="protein sequence ID" value="KAG5927750.1"/>
    <property type="molecule type" value="Genomic_DNA"/>
</dbReference>
<dbReference type="GO" id="GO:0000981">
    <property type="term" value="F:DNA-binding transcription factor activity, RNA polymerase II-specific"/>
    <property type="evidence" value="ECO:0007669"/>
    <property type="project" value="InterPro"/>
</dbReference>
<evidence type="ECO:0000256" key="3">
    <source>
        <dbReference type="ARBA" id="ARBA00023125"/>
    </source>
</evidence>
<dbReference type="SMART" id="SM00066">
    <property type="entry name" value="GAL4"/>
    <property type="match status" value="1"/>
</dbReference>
<evidence type="ECO:0000256" key="2">
    <source>
        <dbReference type="ARBA" id="ARBA00023015"/>
    </source>
</evidence>
<dbReference type="GO" id="GO:0000435">
    <property type="term" value="P:positive regulation of transcription from RNA polymerase II promoter by galactose"/>
    <property type="evidence" value="ECO:0007669"/>
    <property type="project" value="TreeGrafter"/>
</dbReference>
<keyword evidence="1" id="KW-0479">Metal-binding</keyword>
<feature type="region of interest" description="Disordered" evidence="6">
    <location>
        <begin position="148"/>
        <end position="169"/>
    </location>
</feature>
<dbReference type="CDD" id="cd12148">
    <property type="entry name" value="fungal_TF_MHR"/>
    <property type="match status" value="1"/>
</dbReference>
<dbReference type="SUPFAM" id="SSF57701">
    <property type="entry name" value="Zn2/Cys6 DNA-binding domain"/>
    <property type="match status" value="1"/>
</dbReference>
<dbReference type="OrthoDB" id="424974at2759"/>
<dbReference type="SMART" id="SM00906">
    <property type="entry name" value="Fungal_trans"/>
    <property type="match status" value="1"/>
</dbReference>
<protein>
    <recommendedName>
        <fullName evidence="7">Zn(2)-C6 fungal-type domain-containing protein</fullName>
    </recommendedName>
</protein>
<dbReference type="PANTHER" id="PTHR47424:SF3">
    <property type="entry name" value="REGULATORY PROTEIN GAL4"/>
    <property type="match status" value="1"/>
</dbReference>
<dbReference type="Pfam" id="PF04082">
    <property type="entry name" value="Fungal_trans"/>
    <property type="match status" value="1"/>
</dbReference>
<dbReference type="GO" id="GO:0005634">
    <property type="term" value="C:nucleus"/>
    <property type="evidence" value="ECO:0007669"/>
    <property type="project" value="TreeGrafter"/>
</dbReference>
<keyword evidence="9" id="KW-1185">Reference proteome</keyword>
<dbReference type="CDD" id="cd00067">
    <property type="entry name" value="GAL4"/>
    <property type="match status" value="1"/>
</dbReference>
<feature type="domain" description="Zn(2)-C6 fungal-type" evidence="7">
    <location>
        <begin position="22"/>
        <end position="54"/>
    </location>
</feature>
<dbReference type="InterPro" id="IPR036864">
    <property type="entry name" value="Zn2-C6_fun-type_DNA-bd_sf"/>
</dbReference>
<dbReference type="PANTHER" id="PTHR47424">
    <property type="entry name" value="REGULATORY PROTEIN GAL4"/>
    <property type="match status" value="1"/>
</dbReference>
<dbReference type="PROSITE" id="PS50048">
    <property type="entry name" value="ZN2_CY6_FUNGAL_2"/>
    <property type="match status" value="1"/>
</dbReference>
<comment type="caution">
    <text evidence="8">The sequence shown here is derived from an EMBL/GenBank/DDBJ whole genome shotgun (WGS) entry which is preliminary data.</text>
</comment>
<name>A0A8K0JBP9_9HYPO</name>
<evidence type="ECO:0000256" key="5">
    <source>
        <dbReference type="ARBA" id="ARBA00023242"/>
    </source>
</evidence>
<gene>
    <name evidence="8" type="ORF">E4U42_001837</name>
</gene>
<keyword evidence="5" id="KW-0539">Nucleus</keyword>
<accession>A0A8K0JBP9</accession>
<organism evidence="8 9">
    <name type="scientific">Claviceps africana</name>
    <dbReference type="NCBI Taxonomy" id="83212"/>
    <lineage>
        <taxon>Eukaryota</taxon>
        <taxon>Fungi</taxon>
        <taxon>Dikarya</taxon>
        <taxon>Ascomycota</taxon>
        <taxon>Pezizomycotina</taxon>
        <taxon>Sordariomycetes</taxon>
        <taxon>Hypocreomycetidae</taxon>
        <taxon>Hypocreales</taxon>
        <taxon>Clavicipitaceae</taxon>
        <taxon>Claviceps</taxon>
    </lineage>
</organism>
<dbReference type="GO" id="GO:0000978">
    <property type="term" value="F:RNA polymerase II cis-regulatory region sequence-specific DNA binding"/>
    <property type="evidence" value="ECO:0007669"/>
    <property type="project" value="TreeGrafter"/>
</dbReference>
<evidence type="ECO:0000313" key="9">
    <source>
        <dbReference type="Proteomes" id="UP000811619"/>
    </source>
</evidence>
<dbReference type="AlphaFoldDB" id="A0A8K0JBP9"/>
<keyword evidence="4" id="KW-0804">Transcription</keyword>
<feature type="compositionally biased region" description="Polar residues" evidence="6">
    <location>
        <begin position="81"/>
        <end position="102"/>
    </location>
</feature>
<evidence type="ECO:0000256" key="1">
    <source>
        <dbReference type="ARBA" id="ARBA00022723"/>
    </source>
</evidence>
<dbReference type="InterPro" id="IPR051127">
    <property type="entry name" value="Fungal_SecMet_Regulators"/>
</dbReference>
<dbReference type="InterPro" id="IPR001138">
    <property type="entry name" value="Zn2Cys6_DnaBD"/>
</dbReference>
<dbReference type="InterPro" id="IPR007219">
    <property type="entry name" value="XnlR_reg_dom"/>
</dbReference>
<evidence type="ECO:0000259" key="7">
    <source>
        <dbReference type="PROSITE" id="PS50048"/>
    </source>
</evidence>
<evidence type="ECO:0000313" key="8">
    <source>
        <dbReference type="EMBL" id="KAG5927750.1"/>
    </source>
</evidence>
<feature type="region of interest" description="Disordered" evidence="6">
    <location>
        <begin position="62"/>
        <end position="104"/>
    </location>
</feature>
<sequence>MLDPPPTRLEGQKRKRLKVNNACDTCRDRKTRCDGRHPVCLACETRNCAQYCRYTRRAKSSDLSAASAHSRRESAHVHRSQTVSTSAKTLQRTPPTTSTWESSAKESDGLATLTSYDDNSTYGSSSTVAFFRRILSTDDVIRSAARLERAEDGQARQRTPAEQGAGASAVAALPRRRDVDDFVSCYWSFVHPVFPILHKPTFYDRYNYAAETETGNQHHSCFKSGREQAVFLSILNIVCALGCQFSSLVRDAQRTSIAYDFYNLSKQSFQNDWLDTADLSVVQLLLLNGVYLQSTRHANRCWNSVGLAIRASQILGLHVEDQRLATSQLERQMRRRIWHTCVSLDRLLSMTFGRPTMIHGTNSVPLPLNMDDEYLRVDGVGAQPQDAPSYLSLFVNSCVLLEILQDVLHFVTTCEPGTEPTSEEACLAPSPRMVGQVLELNRRLDHFSKTLPSYLRMSESEIGNVPCPNEGLQKNVMYCRFLLTRLLLLRPMLLSTMVLTVDGADPPHCASPGNTLDDGIIRYCCQLCIDTAYNLIDMVYVNLGNMYTSSSWHSVYFTFSSAMIMLASLKSNVLNMQATDSSFQLHWTRCLAILDYYKEHVCSAVHVTRSLQAAQQRMFKQKQKGPDQFRSSNPPVVGVGLTPVSQLSHADGPNFGDGFYSLDDGLQDDSGAHLISLNWLEMFQCEA</sequence>
<dbReference type="GO" id="GO:0008270">
    <property type="term" value="F:zinc ion binding"/>
    <property type="evidence" value="ECO:0007669"/>
    <property type="project" value="InterPro"/>
</dbReference>
<evidence type="ECO:0000256" key="4">
    <source>
        <dbReference type="ARBA" id="ARBA00023163"/>
    </source>
</evidence>
<keyword evidence="2" id="KW-0805">Transcription regulation</keyword>
<keyword evidence="3" id="KW-0238">DNA-binding</keyword>
<dbReference type="Pfam" id="PF00172">
    <property type="entry name" value="Zn_clus"/>
    <property type="match status" value="1"/>
</dbReference>
<dbReference type="Gene3D" id="4.10.240.10">
    <property type="entry name" value="Zn(2)-C6 fungal-type DNA-binding domain"/>
    <property type="match status" value="1"/>
</dbReference>
<dbReference type="GO" id="GO:0006351">
    <property type="term" value="P:DNA-templated transcription"/>
    <property type="evidence" value="ECO:0007669"/>
    <property type="project" value="InterPro"/>
</dbReference>
<evidence type="ECO:0000256" key="6">
    <source>
        <dbReference type="SAM" id="MobiDB-lite"/>
    </source>
</evidence>
<dbReference type="PROSITE" id="PS00463">
    <property type="entry name" value="ZN2_CY6_FUNGAL_1"/>
    <property type="match status" value="1"/>
</dbReference>